<dbReference type="OrthoDB" id="8778495at2"/>
<organism evidence="1 2">
    <name type="scientific">Pseudomonas fluorescens</name>
    <dbReference type="NCBI Taxonomy" id="294"/>
    <lineage>
        <taxon>Bacteria</taxon>
        <taxon>Pseudomonadati</taxon>
        <taxon>Pseudomonadota</taxon>
        <taxon>Gammaproteobacteria</taxon>
        <taxon>Pseudomonadales</taxon>
        <taxon>Pseudomonadaceae</taxon>
        <taxon>Pseudomonas</taxon>
    </lineage>
</organism>
<sequence length="92" mass="10519">MARASHPKKEIEMALRHAEERGWRIEVGGSHAWGKIYCPFRHDLCRCGEFCITSVCSTPRNPFNHARALRRVVDNCTTQQVIDGKSAPRLKE</sequence>
<gene>
    <name evidence="1" type="ORF">PS862_03824</name>
</gene>
<protein>
    <submittedName>
        <fullName evidence="1">Uncharacterized protein</fullName>
    </submittedName>
</protein>
<dbReference type="Proteomes" id="UP000385207">
    <property type="component" value="Unassembled WGS sequence"/>
</dbReference>
<evidence type="ECO:0000313" key="2">
    <source>
        <dbReference type="Proteomes" id="UP000385207"/>
    </source>
</evidence>
<evidence type="ECO:0000313" key="1">
    <source>
        <dbReference type="EMBL" id="VVP20372.1"/>
    </source>
</evidence>
<dbReference type="RefSeq" id="WP_082930408.1">
    <property type="nucleotide sequence ID" value="NZ_CABVHE010000062.1"/>
</dbReference>
<accession>A0A5E6WUM0</accession>
<reference evidence="1 2" key="1">
    <citation type="submission" date="2019-09" db="EMBL/GenBank/DDBJ databases">
        <authorList>
            <person name="Chandra G."/>
            <person name="Truman W A."/>
        </authorList>
    </citation>
    <scope>NUCLEOTIDE SEQUENCE [LARGE SCALE GENOMIC DNA]</scope>
    <source>
        <strain evidence="1">PS862</strain>
    </source>
</reference>
<dbReference type="AlphaFoldDB" id="A0A5E6WUM0"/>
<proteinExistence type="predicted"/>
<dbReference type="EMBL" id="CABVII010000017">
    <property type="protein sequence ID" value="VVP20372.1"/>
    <property type="molecule type" value="Genomic_DNA"/>
</dbReference>
<name>A0A5E6WUM0_PSEFL</name>